<dbReference type="STRING" id="683228.GA0070617_4432"/>
<dbReference type="RefSeq" id="WP_139135739.1">
    <property type="nucleotide sequence ID" value="NZ_BMMJ01000008.1"/>
</dbReference>
<dbReference type="PROSITE" id="PS51257">
    <property type="entry name" value="PROKAR_LIPOPROTEIN"/>
    <property type="match status" value="1"/>
</dbReference>
<accession>A0A1C6V2Q9</accession>
<evidence type="ECO:0000256" key="2">
    <source>
        <dbReference type="SAM" id="SignalP"/>
    </source>
</evidence>
<evidence type="ECO:0008006" key="5">
    <source>
        <dbReference type="Google" id="ProtNLM"/>
    </source>
</evidence>
<feature type="signal peptide" evidence="2">
    <location>
        <begin position="1"/>
        <end position="24"/>
    </location>
</feature>
<feature type="chain" id="PRO_5008748328" description="Lipoprotein" evidence="2">
    <location>
        <begin position="25"/>
        <end position="162"/>
    </location>
</feature>
<dbReference type="EMBL" id="FMIA01000002">
    <property type="protein sequence ID" value="SCL60622.1"/>
    <property type="molecule type" value="Genomic_DNA"/>
</dbReference>
<gene>
    <name evidence="3" type="ORF">GA0070617_4432</name>
</gene>
<protein>
    <recommendedName>
        <fullName evidence="5">Lipoprotein</fullName>
    </recommendedName>
</protein>
<keyword evidence="4" id="KW-1185">Reference proteome</keyword>
<name>A0A1C6V2Q9_9ACTN</name>
<organism evidence="3 4">
    <name type="scientific">Micromonospora yangpuensis</name>
    <dbReference type="NCBI Taxonomy" id="683228"/>
    <lineage>
        <taxon>Bacteria</taxon>
        <taxon>Bacillati</taxon>
        <taxon>Actinomycetota</taxon>
        <taxon>Actinomycetes</taxon>
        <taxon>Micromonosporales</taxon>
        <taxon>Micromonosporaceae</taxon>
        <taxon>Micromonospora</taxon>
    </lineage>
</organism>
<keyword evidence="2" id="KW-0732">Signal</keyword>
<dbReference type="AlphaFoldDB" id="A0A1C6V2Q9"/>
<evidence type="ECO:0000313" key="3">
    <source>
        <dbReference type="EMBL" id="SCL60622.1"/>
    </source>
</evidence>
<reference evidence="4" key="1">
    <citation type="submission" date="2016-06" db="EMBL/GenBank/DDBJ databases">
        <authorList>
            <person name="Varghese N."/>
            <person name="Submissions Spin"/>
        </authorList>
    </citation>
    <scope>NUCLEOTIDE SEQUENCE [LARGE SCALE GENOMIC DNA]</scope>
    <source>
        <strain evidence="4">DSM 45577</strain>
    </source>
</reference>
<evidence type="ECO:0000313" key="4">
    <source>
        <dbReference type="Proteomes" id="UP000198937"/>
    </source>
</evidence>
<evidence type="ECO:0000256" key="1">
    <source>
        <dbReference type="SAM" id="MobiDB-lite"/>
    </source>
</evidence>
<sequence length="162" mass="16374">MPRSRRVAVSLILVAALTTACSDAADPVTPVAQPGTTPSGSTTPAGEPAPTGAGECATVQRAYLAWQNPALPNTAAGLATAAEADLESAADRSETLATVAKRYDNPAAKLLHNTAVAHSFMLSSLHLDKLTGGDVDGKAAGAADSAGRLESSYRAWKTAVCS</sequence>
<feature type="region of interest" description="Disordered" evidence="1">
    <location>
        <begin position="25"/>
        <end position="53"/>
    </location>
</feature>
<dbReference type="Proteomes" id="UP000198937">
    <property type="component" value="Unassembled WGS sequence"/>
</dbReference>
<proteinExistence type="predicted"/>
<feature type="compositionally biased region" description="Low complexity" evidence="1">
    <location>
        <begin position="34"/>
        <end position="44"/>
    </location>
</feature>